<accession>A0A7S0ZW27</accession>
<protein>
    <recommendedName>
        <fullName evidence="3">Sulfotransferase domain-containing protein</fullName>
    </recommendedName>
</protein>
<evidence type="ECO:0000256" key="1">
    <source>
        <dbReference type="SAM" id="SignalP"/>
    </source>
</evidence>
<dbReference type="AlphaFoldDB" id="A0A7S0ZW27"/>
<dbReference type="EMBL" id="HBFQ01012500">
    <property type="protein sequence ID" value="CAD8834423.1"/>
    <property type="molecule type" value="Transcribed_RNA"/>
</dbReference>
<evidence type="ECO:0000313" key="2">
    <source>
        <dbReference type="EMBL" id="CAD8834423.1"/>
    </source>
</evidence>
<keyword evidence="1" id="KW-0732">Signal</keyword>
<reference evidence="2" key="1">
    <citation type="submission" date="2021-01" db="EMBL/GenBank/DDBJ databases">
        <authorList>
            <person name="Corre E."/>
            <person name="Pelletier E."/>
            <person name="Niang G."/>
            <person name="Scheremetjew M."/>
            <person name="Finn R."/>
            <person name="Kale V."/>
            <person name="Holt S."/>
            <person name="Cochrane G."/>
            <person name="Meng A."/>
            <person name="Brown T."/>
            <person name="Cohen L."/>
        </authorList>
    </citation>
    <scope>NUCLEOTIDE SEQUENCE</scope>
</reference>
<feature type="chain" id="PRO_5031051053" description="Sulfotransferase domain-containing protein" evidence="1">
    <location>
        <begin position="17"/>
        <end position="269"/>
    </location>
</feature>
<gene>
    <name evidence="2" type="ORF">NSCI0253_LOCUS8771</name>
</gene>
<name>A0A7S0ZW27_NOCSC</name>
<proteinExistence type="predicted"/>
<feature type="signal peptide" evidence="1">
    <location>
        <begin position="1"/>
        <end position="16"/>
    </location>
</feature>
<evidence type="ECO:0008006" key="3">
    <source>
        <dbReference type="Google" id="ProtNLM"/>
    </source>
</evidence>
<sequence>MRVLFVFIFSFVVGESVRISAFEPPSDPVHIIVLNTPKCATGNLQNMFGTLLKCDAVKEVGEQHILRSCPDGSSVFRSHDTEATEKYYAEKGTLNNGRCVVVSAVRNPKTFLYSRFFETQRNVLCHGSNDIPAVLAQYGDWLMHFGPDAYRAPVVAGLFGLNDFKNVLEKMHDGGGFFHHFPKHDGVVFGDCELIMLQMEKLSSVSHRLLNTFPGIANISSETTEDTCPDSKDVRDALKHMQLNSTMQERFFGPGRMMKNAMDFYSKFG</sequence>
<organism evidence="2">
    <name type="scientific">Noctiluca scintillans</name>
    <name type="common">Sea sparkle</name>
    <name type="synonym">Red tide dinoflagellate</name>
    <dbReference type="NCBI Taxonomy" id="2966"/>
    <lineage>
        <taxon>Eukaryota</taxon>
        <taxon>Sar</taxon>
        <taxon>Alveolata</taxon>
        <taxon>Dinophyceae</taxon>
        <taxon>Noctilucales</taxon>
        <taxon>Noctilucaceae</taxon>
        <taxon>Noctiluca</taxon>
    </lineage>
</organism>